<sequence length="96" mass="10907">MKTERTPVDTEALFFSVTIAFCLYPPPQIHTLLLVTRFLNEPHTVSPKISPYHSKEPISLSRTSKAYWREIWNNMGGFSLALSLSTPQEVVKTTVL</sequence>
<gene>
    <name evidence="1" type="ORF">K450DRAFT_262590</name>
</gene>
<protein>
    <submittedName>
        <fullName evidence="1">Uncharacterized protein</fullName>
    </submittedName>
</protein>
<reference evidence="1" key="2">
    <citation type="journal article" date="2022" name="Proc. Natl. Acad. Sci. U.S.A.">
        <title>Diploid-dominant life cycles characterize the early evolution of Fungi.</title>
        <authorList>
            <person name="Amses K.R."/>
            <person name="Simmons D.R."/>
            <person name="Longcore J.E."/>
            <person name="Mondo S.J."/>
            <person name="Seto K."/>
            <person name="Jeronimo G.H."/>
            <person name="Bonds A.E."/>
            <person name="Quandt C.A."/>
            <person name="Davis W.J."/>
            <person name="Chang Y."/>
            <person name="Federici B.A."/>
            <person name="Kuo A."/>
            <person name="LaButti K."/>
            <person name="Pangilinan J."/>
            <person name="Andreopoulos W."/>
            <person name="Tritt A."/>
            <person name="Riley R."/>
            <person name="Hundley H."/>
            <person name="Johnson J."/>
            <person name="Lipzen A."/>
            <person name="Barry K."/>
            <person name="Lang B.F."/>
            <person name="Cuomo C.A."/>
            <person name="Buchler N.E."/>
            <person name="Grigoriev I.V."/>
            <person name="Spatafora J.W."/>
            <person name="Stajich J.E."/>
            <person name="James T.Y."/>
        </authorList>
    </citation>
    <scope>NUCLEOTIDE SEQUENCE</scope>
    <source>
        <strain evidence="1">AG</strain>
    </source>
</reference>
<accession>A0AAD5H7K2</accession>
<organism evidence="1 2">
    <name type="scientific">Umbelopsis ramanniana AG</name>
    <dbReference type="NCBI Taxonomy" id="1314678"/>
    <lineage>
        <taxon>Eukaryota</taxon>
        <taxon>Fungi</taxon>
        <taxon>Fungi incertae sedis</taxon>
        <taxon>Mucoromycota</taxon>
        <taxon>Mucoromycotina</taxon>
        <taxon>Umbelopsidomycetes</taxon>
        <taxon>Umbelopsidales</taxon>
        <taxon>Umbelopsidaceae</taxon>
        <taxon>Umbelopsis</taxon>
    </lineage>
</organism>
<comment type="caution">
    <text evidence="1">The sequence shown here is derived from an EMBL/GenBank/DDBJ whole genome shotgun (WGS) entry which is preliminary data.</text>
</comment>
<evidence type="ECO:0000313" key="1">
    <source>
        <dbReference type="EMBL" id="KAI8575280.1"/>
    </source>
</evidence>
<dbReference type="AlphaFoldDB" id="A0AAD5H7K2"/>
<dbReference type="GeneID" id="75917846"/>
<dbReference type="Proteomes" id="UP001206595">
    <property type="component" value="Unassembled WGS sequence"/>
</dbReference>
<reference evidence="1" key="1">
    <citation type="submission" date="2021-06" db="EMBL/GenBank/DDBJ databases">
        <authorList>
            <consortium name="DOE Joint Genome Institute"/>
            <person name="Mondo S.J."/>
            <person name="Amses K.R."/>
            <person name="Simmons D.R."/>
            <person name="Longcore J.E."/>
            <person name="Seto K."/>
            <person name="Alves G.H."/>
            <person name="Bonds A.E."/>
            <person name="Quandt C.A."/>
            <person name="Davis W.J."/>
            <person name="Chang Y."/>
            <person name="Letcher P.M."/>
            <person name="Powell M.J."/>
            <person name="Kuo A."/>
            <person name="Labutti K."/>
            <person name="Pangilinan J."/>
            <person name="Andreopoulos W."/>
            <person name="Tritt A."/>
            <person name="Riley R."/>
            <person name="Hundley H."/>
            <person name="Johnson J."/>
            <person name="Lipzen A."/>
            <person name="Barry K."/>
            <person name="Berbee M.L."/>
            <person name="Buchler N.E."/>
            <person name="Grigoriev I.V."/>
            <person name="Spatafora J.W."/>
            <person name="Stajich J.E."/>
            <person name="James T.Y."/>
        </authorList>
    </citation>
    <scope>NUCLEOTIDE SEQUENCE</scope>
    <source>
        <strain evidence="1">AG</strain>
    </source>
</reference>
<dbReference type="EMBL" id="MU620989">
    <property type="protein sequence ID" value="KAI8575280.1"/>
    <property type="molecule type" value="Genomic_DNA"/>
</dbReference>
<proteinExistence type="predicted"/>
<evidence type="ECO:0000313" key="2">
    <source>
        <dbReference type="Proteomes" id="UP001206595"/>
    </source>
</evidence>
<keyword evidence="2" id="KW-1185">Reference proteome</keyword>
<dbReference type="RefSeq" id="XP_051440284.1">
    <property type="nucleotide sequence ID" value="XM_051592504.1"/>
</dbReference>
<name>A0AAD5H7K2_UMBRA</name>